<feature type="coiled-coil region" evidence="1">
    <location>
        <begin position="103"/>
        <end position="156"/>
    </location>
</feature>
<sequence>MSSLRITHRGADGTTLAGVRVDGAEAEALRACGWRYSRRRAKWYVPSSQDRAPRRDLIARTEEELTRAGHVVLVELEVRPQPVEDLTTWRAVRTSPQDAARRIERLQRRLRATTRDLAGYRNHLGVTFPPARGAEREELLDEREQLTGRLRFWQAVEQAHLNGAGATRVDRRAVAPGDLVEHRGRWHTVVRANRTTVSLRSDSGGNWPETVPYHQLTGHRPQNR</sequence>
<evidence type="ECO:0000313" key="3">
    <source>
        <dbReference type="EMBL" id="KXZ59110.1"/>
    </source>
</evidence>
<protein>
    <recommendedName>
        <fullName evidence="5">DUF3560 domain-containing protein</fullName>
    </recommendedName>
</protein>
<dbReference type="EMBL" id="LRAD01000050">
    <property type="protein sequence ID" value="KXZ59110.1"/>
    <property type="molecule type" value="Genomic_DNA"/>
</dbReference>
<keyword evidence="1" id="KW-0175">Coiled coil</keyword>
<reference evidence="3 4" key="1">
    <citation type="submission" date="2016-01" db="EMBL/GenBank/DDBJ databases">
        <title>Draft genome sequences of Microbacterium laevaniformans LCDC 91-0039 and the type strain of Microbacterium hominis LCDC 84-209.</title>
        <authorList>
            <person name="Bernier A.-M."/>
            <person name="Bernard K."/>
        </authorList>
    </citation>
    <scope>NUCLEOTIDE SEQUENCE [LARGE SCALE GENOMIC DNA]</scope>
    <source>
        <strain evidence="3 4">LCDC 91-0039</strain>
    </source>
</reference>
<comment type="caution">
    <text evidence="3">The sequence shown here is derived from an EMBL/GenBank/DDBJ whole genome shotgun (WGS) entry which is preliminary data.</text>
</comment>
<accession>A0A150HBT1</accession>
<dbReference type="PATRIC" id="fig|36807.3.peg.2440"/>
<evidence type="ECO:0000256" key="2">
    <source>
        <dbReference type="SAM" id="MobiDB-lite"/>
    </source>
</evidence>
<dbReference type="AlphaFoldDB" id="A0A150HBT1"/>
<dbReference type="Proteomes" id="UP000075357">
    <property type="component" value="Unassembled WGS sequence"/>
</dbReference>
<name>A0A150HBT1_9MICO</name>
<feature type="region of interest" description="Disordered" evidence="2">
    <location>
        <begin position="200"/>
        <end position="224"/>
    </location>
</feature>
<organism evidence="3 4">
    <name type="scientific">Microbacterium laevaniformans</name>
    <dbReference type="NCBI Taxonomy" id="36807"/>
    <lineage>
        <taxon>Bacteria</taxon>
        <taxon>Bacillati</taxon>
        <taxon>Actinomycetota</taxon>
        <taxon>Actinomycetes</taxon>
        <taxon>Micrococcales</taxon>
        <taxon>Microbacteriaceae</taxon>
        <taxon>Microbacterium</taxon>
    </lineage>
</organism>
<evidence type="ECO:0008006" key="5">
    <source>
        <dbReference type="Google" id="ProtNLM"/>
    </source>
</evidence>
<dbReference type="RefSeq" id="WP_061683552.1">
    <property type="nucleotide sequence ID" value="NZ_LRAD01000050.1"/>
</dbReference>
<evidence type="ECO:0000256" key="1">
    <source>
        <dbReference type="SAM" id="Coils"/>
    </source>
</evidence>
<dbReference type="STRING" id="36807.Mlaev_02399"/>
<gene>
    <name evidence="3" type="ORF">Mlaev_02399</name>
</gene>
<proteinExistence type="predicted"/>
<keyword evidence="4" id="KW-1185">Reference proteome</keyword>
<evidence type="ECO:0000313" key="4">
    <source>
        <dbReference type="Proteomes" id="UP000075357"/>
    </source>
</evidence>